<evidence type="ECO:0000313" key="18">
    <source>
        <dbReference type="Proteomes" id="UP000054563"/>
    </source>
</evidence>
<dbReference type="GO" id="GO:0061621">
    <property type="term" value="P:canonical glycolysis"/>
    <property type="evidence" value="ECO:0007669"/>
    <property type="project" value="TreeGrafter"/>
</dbReference>
<dbReference type="Pfam" id="PF00365">
    <property type="entry name" value="PFK"/>
    <property type="match status" value="2"/>
</dbReference>
<dbReference type="GO" id="GO:0005524">
    <property type="term" value="F:ATP binding"/>
    <property type="evidence" value="ECO:0007669"/>
    <property type="project" value="UniProtKB-KW"/>
</dbReference>
<sequence>MASYNPPGHLPVPVPKRRRVAILTSGGDAPGMNGVVRAVIRMSIHCGCEAYAIHEGYEGLVQGGELIRRMHWEDVRGWLSRGGTLIGSARCMSFLQREGRLKAAKNMVTRGIDALIVCGGDGSLTGADVFRSEWPGLLDELVKKGELTANQTSPYKTLNIVGLVGSIDNDMSTTDATIGCYSSLHRICEAVDEVFDTAASHQRGFVIEVMGRHCGWLALMSAISTGADWLFIPEMPPRDGWEDDMCEIITQARKRRTIVIVAEGAQDRSLNKITSDAVKAILSNRLKLDTRVTVLGHTQRGGPACAYDRWLATLQGTEAVRAVLEATPDSPSPIITIRENKIERGSLIDAVAATKKVAKCVAEKRFEEAMQLRDSEFKAYHRAYINTTTPHHPKMLLPQEKRMRIAIIHVGAPAGGMNPATRAAVLIALLEAYSSRHLQRIPLVVRTRDQPLVRPRFDALFIIGGFEAFTAASQLRKARKDYPSLKIPIVVLPATISNNVPGTEYSLGSDTCLNTLVNFCDVIRQSASSSRRRVFVIETQGGRSGYIAVMAGLAVGAYAVYIPEEGIDIKMLARDIEYLRHNFATDRGASHAGKIILRNEKASSTYTTQVIADMIKEEAKGRFESRAAVPGHFQQGGKPSPMDRIRALRLALRCVQHLESFSGRSRDEIDADEMSSVVIGIRGSEVVFGPMSGEEGLEATNTDWEHRCPRNQFWMKLRNLVDTLSGRPSESKDGKVKLADDEGWDSGAVSDPCHLCGTPKIAIG</sequence>
<dbReference type="VEuPathDB" id="FungiDB:CIHG_04597"/>
<dbReference type="GO" id="GO:0005739">
    <property type="term" value="C:mitochondrion"/>
    <property type="evidence" value="ECO:0007669"/>
    <property type="project" value="EnsemblFungi"/>
</dbReference>
<dbReference type="Gene3D" id="3.40.50.450">
    <property type="match status" value="2"/>
</dbReference>
<evidence type="ECO:0000256" key="10">
    <source>
        <dbReference type="ARBA" id="ARBA00022777"/>
    </source>
</evidence>
<evidence type="ECO:0000313" key="17">
    <source>
        <dbReference type="EMBL" id="KMU86808.1"/>
    </source>
</evidence>
<evidence type="ECO:0000256" key="6">
    <source>
        <dbReference type="ARBA" id="ARBA00022533"/>
    </source>
</evidence>
<dbReference type="PANTHER" id="PTHR13697:SF4">
    <property type="entry name" value="ATP-DEPENDENT 6-PHOSPHOFRUCTOKINASE"/>
    <property type="match status" value="1"/>
</dbReference>
<dbReference type="InterPro" id="IPR022953">
    <property type="entry name" value="ATP_PFK"/>
</dbReference>
<evidence type="ECO:0000256" key="9">
    <source>
        <dbReference type="ARBA" id="ARBA00022741"/>
    </source>
</evidence>
<accession>A0A0J8UHA4</accession>
<dbReference type="PROSITE" id="PS00433">
    <property type="entry name" value="PHOSPHOFRUCTOKINASE"/>
    <property type="match status" value="2"/>
</dbReference>
<evidence type="ECO:0000256" key="13">
    <source>
        <dbReference type="ARBA" id="ARBA00023152"/>
    </source>
</evidence>
<dbReference type="GO" id="GO:0016208">
    <property type="term" value="F:AMP binding"/>
    <property type="evidence" value="ECO:0007669"/>
    <property type="project" value="TreeGrafter"/>
</dbReference>
<evidence type="ECO:0000256" key="12">
    <source>
        <dbReference type="ARBA" id="ARBA00022842"/>
    </source>
</evidence>
<evidence type="ECO:0000256" key="4">
    <source>
        <dbReference type="ARBA" id="ARBA00012055"/>
    </source>
</evidence>
<keyword evidence="13 15" id="KW-0324">Glycolysis</keyword>
<dbReference type="Proteomes" id="UP000054563">
    <property type="component" value="Unassembled WGS sequence"/>
</dbReference>
<evidence type="ECO:0000256" key="15">
    <source>
        <dbReference type="PIRNR" id="PIRNR000533"/>
    </source>
</evidence>
<dbReference type="GO" id="GO:0003729">
    <property type="term" value="F:mRNA binding"/>
    <property type="evidence" value="ECO:0007669"/>
    <property type="project" value="EnsemblFungi"/>
</dbReference>
<keyword evidence="10 15" id="KW-0418">Kinase</keyword>
<dbReference type="Gene3D" id="3.40.50.460">
    <property type="entry name" value="Phosphofructokinase domain"/>
    <property type="match status" value="2"/>
</dbReference>
<evidence type="ECO:0000256" key="5">
    <source>
        <dbReference type="ARBA" id="ARBA00022490"/>
    </source>
</evidence>
<keyword evidence="7 15" id="KW-0808">Transferase</keyword>
<dbReference type="GO" id="GO:0046961">
    <property type="term" value="F:proton-transporting ATPase activity, rotational mechanism"/>
    <property type="evidence" value="ECO:0007669"/>
    <property type="project" value="EnsemblFungi"/>
</dbReference>
<evidence type="ECO:0000259" key="16">
    <source>
        <dbReference type="Pfam" id="PF00365"/>
    </source>
</evidence>
<dbReference type="InterPro" id="IPR009161">
    <property type="entry name" value="6-Pfructokinase_euk"/>
</dbReference>
<keyword evidence="12" id="KW-0460">Magnesium</keyword>
<proteinExistence type="inferred from homology"/>
<evidence type="ECO:0000256" key="7">
    <source>
        <dbReference type="ARBA" id="ARBA00022679"/>
    </source>
</evidence>
<dbReference type="GO" id="GO:0070072">
    <property type="term" value="P:vacuolar proton-transporting V-type ATPase complex assembly"/>
    <property type="evidence" value="ECO:0007669"/>
    <property type="project" value="EnsemblFungi"/>
</dbReference>
<comment type="pathway">
    <text evidence="3 15">Carbohydrate degradation; glycolysis; D-glyceraldehyde 3-phosphate and glycerone phosphate from D-glucose: step 3/4.</text>
</comment>
<name>A0A0J8UHA4_COCIT</name>
<dbReference type="GO" id="GO:0070095">
    <property type="term" value="F:fructose-6-phosphate binding"/>
    <property type="evidence" value="ECO:0007669"/>
    <property type="project" value="EnsemblFungi"/>
</dbReference>
<dbReference type="GO" id="GO:0048029">
    <property type="term" value="F:monosaccharide binding"/>
    <property type="evidence" value="ECO:0007669"/>
    <property type="project" value="TreeGrafter"/>
</dbReference>
<comment type="catalytic activity">
    <reaction evidence="14 15">
        <text>beta-D-fructose 6-phosphate + ATP = beta-D-fructose 1,6-bisphosphate + ADP + H(+)</text>
        <dbReference type="Rhea" id="RHEA:16109"/>
        <dbReference type="ChEBI" id="CHEBI:15378"/>
        <dbReference type="ChEBI" id="CHEBI:30616"/>
        <dbReference type="ChEBI" id="CHEBI:32966"/>
        <dbReference type="ChEBI" id="CHEBI:57634"/>
        <dbReference type="ChEBI" id="CHEBI:456216"/>
        <dbReference type="EC" id="2.7.1.11"/>
    </reaction>
</comment>
<dbReference type="FunFam" id="3.40.50.460:FF:000007">
    <property type="entry name" value="ATP-dependent 6-phosphofructokinase"/>
    <property type="match status" value="1"/>
</dbReference>
<dbReference type="FunFam" id="3.40.50.460:FF:000008">
    <property type="entry name" value="ATP-dependent 6-phosphofructokinase"/>
    <property type="match status" value="1"/>
</dbReference>
<evidence type="ECO:0000256" key="11">
    <source>
        <dbReference type="ARBA" id="ARBA00022840"/>
    </source>
</evidence>
<gene>
    <name evidence="17" type="ORF">CIHG_04597</name>
</gene>
<evidence type="ECO:0000256" key="1">
    <source>
        <dbReference type="ARBA" id="ARBA00001946"/>
    </source>
</evidence>
<dbReference type="OrthoDB" id="537915at2759"/>
<dbReference type="EC" id="2.7.1.11" evidence="4 15"/>
<comment type="cofactor">
    <cofactor evidence="1">
        <name>Mg(2+)</name>
        <dbReference type="ChEBI" id="CHEBI:18420"/>
    </cofactor>
</comment>
<keyword evidence="6" id="KW-0021">Allosteric enzyme</keyword>
<dbReference type="GO" id="GO:0007035">
    <property type="term" value="P:vacuolar acidification"/>
    <property type="evidence" value="ECO:0007669"/>
    <property type="project" value="EnsemblFungi"/>
</dbReference>
<dbReference type="PANTHER" id="PTHR13697">
    <property type="entry name" value="PHOSPHOFRUCTOKINASE"/>
    <property type="match status" value="1"/>
</dbReference>
<feature type="domain" description="Phosphofructokinase" evidence="16">
    <location>
        <begin position="455"/>
        <end position="658"/>
    </location>
</feature>
<dbReference type="GO" id="GO:0046872">
    <property type="term" value="F:metal ion binding"/>
    <property type="evidence" value="ECO:0007669"/>
    <property type="project" value="UniProtKB-KW"/>
</dbReference>
<dbReference type="STRING" id="396776.A0A0J8UHA4"/>
<evidence type="ECO:0000256" key="3">
    <source>
        <dbReference type="ARBA" id="ARBA00004679"/>
    </source>
</evidence>
<dbReference type="InterPro" id="IPR015912">
    <property type="entry name" value="Phosphofructokinase_CS"/>
</dbReference>
<dbReference type="EMBL" id="DS016994">
    <property type="protein sequence ID" value="KMU86808.1"/>
    <property type="molecule type" value="Genomic_DNA"/>
</dbReference>
<keyword evidence="9 15" id="KW-0547">Nucleotide-binding</keyword>
<dbReference type="PRINTS" id="PR00476">
    <property type="entry name" value="PHFRCTKINASE"/>
</dbReference>
<reference evidence="18" key="1">
    <citation type="journal article" date="2010" name="Genome Res.">
        <title>Population genomic sequencing of Coccidioides fungi reveals recent hybridization and transposon control.</title>
        <authorList>
            <person name="Neafsey D.E."/>
            <person name="Barker B.M."/>
            <person name="Sharpton T.J."/>
            <person name="Stajich J.E."/>
            <person name="Park D.J."/>
            <person name="Whiston E."/>
            <person name="Hung C.-Y."/>
            <person name="McMahan C."/>
            <person name="White J."/>
            <person name="Sykes S."/>
            <person name="Heiman D."/>
            <person name="Young S."/>
            <person name="Zeng Q."/>
            <person name="Abouelleil A."/>
            <person name="Aftuck L."/>
            <person name="Bessette D."/>
            <person name="Brown A."/>
            <person name="FitzGerald M."/>
            <person name="Lui A."/>
            <person name="Macdonald J.P."/>
            <person name="Priest M."/>
            <person name="Orbach M.J."/>
            <person name="Galgiani J.N."/>
            <person name="Kirkland T.N."/>
            <person name="Cole G.T."/>
            <person name="Birren B.W."/>
            <person name="Henn M.R."/>
            <person name="Taylor J.W."/>
            <person name="Rounsley S.D."/>
        </authorList>
    </citation>
    <scope>NUCLEOTIDE SEQUENCE [LARGE SCALE GENOMIC DNA]</scope>
    <source>
        <strain evidence="18">H538.4</strain>
    </source>
</reference>
<dbReference type="InterPro" id="IPR000023">
    <property type="entry name" value="Phosphofructokinase_dom"/>
</dbReference>
<keyword evidence="11 15" id="KW-0067">ATP-binding</keyword>
<dbReference type="AlphaFoldDB" id="A0A0J8UHA4"/>
<dbReference type="PIRSF" id="PIRSF000533">
    <property type="entry name" value="ATP_PFK_euk"/>
    <property type="match status" value="1"/>
</dbReference>
<dbReference type="GO" id="GO:0003872">
    <property type="term" value="F:6-phosphofructokinase activity"/>
    <property type="evidence" value="ECO:0007669"/>
    <property type="project" value="UniProtKB-EC"/>
</dbReference>
<evidence type="ECO:0000256" key="14">
    <source>
        <dbReference type="ARBA" id="ARBA00048070"/>
    </source>
</evidence>
<keyword evidence="8" id="KW-0479">Metal-binding</keyword>
<evidence type="ECO:0000256" key="2">
    <source>
        <dbReference type="ARBA" id="ARBA00004496"/>
    </source>
</evidence>
<keyword evidence="5" id="KW-0963">Cytoplasm</keyword>
<dbReference type="GO" id="GO:0042802">
    <property type="term" value="F:identical protein binding"/>
    <property type="evidence" value="ECO:0007669"/>
    <property type="project" value="TreeGrafter"/>
</dbReference>
<organism evidence="17 18">
    <name type="scientific">Coccidioides immitis H538.4</name>
    <dbReference type="NCBI Taxonomy" id="396776"/>
    <lineage>
        <taxon>Eukaryota</taxon>
        <taxon>Fungi</taxon>
        <taxon>Dikarya</taxon>
        <taxon>Ascomycota</taxon>
        <taxon>Pezizomycotina</taxon>
        <taxon>Eurotiomycetes</taxon>
        <taxon>Eurotiomycetidae</taxon>
        <taxon>Onygenales</taxon>
        <taxon>Onygenaceae</taxon>
        <taxon>Coccidioides</taxon>
    </lineage>
</organism>
<comment type="similarity">
    <text evidence="15">Belongs to the phosphofructokinase type A (PFKA) family. ATP-dependent PFK group I subfamily. Eukaryotic two domain clade "E" sub-subfamily.</text>
</comment>
<dbReference type="GO" id="GO:0006002">
    <property type="term" value="P:fructose 6-phosphate metabolic process"/>
    <property type="evidence" value="ECO:0007669"/>
    <property type="project" value="EnsemblFungi"/>
</dbReference>
<dbReference type="InterPro" id="IPR035966">
    <property type="entry name" value="PKF_sf"/>
</dbReference>
<dbReference type="UniPathway" id="UPA00109">
    <property type="reaction ID" value="UER00182"/>
</dbReference>
<evidence type="ECO:0000256" key="8">
    <source>
        <dbReference type="ARBA" id="ARBA00022723"/>
    </source>
</evidence>
<dbReference type="eggNOG" id="KOG2440">
    <property type="taxonomic scope" value="Eukaryota"/>
</dbReference>
<dbReference type="GO" id="GO:0030388">
    <property type="term" value="P:fructose 1,6-bisphosphate metabolic process"/>
    <property type="evidence" value="ECO:0007669"/>
    <property type="project" value="TreeGrafter"/>
</dbReference>
<comment type="subcellular location">
    <subcellularLocation>
        <location evidence="2">Cytoplasm</location>
    </subcellularLocation>
</comment>
<dbReference type="GO" id="GO:0005945">
    <property type="term" value="C:6-phosphofructokinase complex"/>
    <property type="evidence" value="ECO:0007669"/>
    <property type="project" value="EnsemblFungi"/>
</dbReference>
<feature type="domain" description="Phosphofructokinase" evidence="16">
    <location>
        <begin position="19"/>
        <end position="322"/>
    </location>
</feature>
<protein>
    <recommendedName>
        <fullName evidence="4 15">6-phosphofructokinase</fullName>
        <ecNumber evidence="4 15">2.7.1.11</ecNumber>
    </recommendedName>
    <alternativeName>
        <fullName evidence="15">Phosphohexokinase</fullName>
    </alternativeName>
</protein>
<dbReference type="SUPFAM" id="SSF53784">
    <property type="entry name" value="Phosphofructokinase"/>
    <property type="match status" value="2"/>
</dbReference>